<comment type="pathway">
    <text evidence="2">Lipid metabolism; fatty acid biosynthesis.</text>
</comment>
<dbReference type="EC" id="4.2.1.134" evidence="4"/>
<keyword evidence="11" id="KW-0275">Fatty acid biosynthesis</keyword>
<feature type="transmembrane region" description="Helical" evidence="15">
    <location>
        <begin position="99"/>
        <end position="124"/>
    </location>
</feature>
<evidence type="ECO:0000256" key="7">
    <source>
        <dbReference type="ARBA" id="ARBA00022832"/>
    </source>
</evidence>
<keyword evidence="10 15" id="KW-0472">Membrane</keyword>
<proteinExistence type="inferred from homology"/>
<organism evidence="16">
    <name type="scientific">Pelagomonas calceolata</name>
    <dbReference type="NCBI Taxonomy" id="35677"/>
    <lineage>
        <taxon>Eukaryota</taxon>
        <taxon>Sar</taxon>
        <taxon>Stramenopiles</taxon>
        <taxon>Ochrophyta</taxon>
        <taxon>Pelagophyceae</taxon>
        <taxon>Pelagomonadales</taxon>
        <taxon>Pelagomonadaceae</taxon>
        <taxon>Pelagomonas</taxon>
    </lineage>
</organism>
<dbReference type="EMBL" id="HBIW01020624">
    <property type="protein sequence ID" value="CAE0702300.1"/>
    <property type="molecule type" value="Transcribed_RNA"/>
</dbReference>
<evidence type="ECO:0000256" key="4">
    <source>
        <dbReference type="ARBA" id="ARBA00013122"/>
    </source>
</evidence>
<evidence type="ECO:0000256" key="9">
    <source>
        <dbReference type="ARBA" id="ARBA00023098"/>
    </source>
</evidence>
<keyword evidence="9" id="KW-0443">Lipid metabolism</keyword>
<evidence type="ECO:0000256" key="8">
    <source>
        <dbReference type="ARBA" id="ARBA00022989"/>
    </source>
</evidence>
<dbReference type="InterPro" id="IPR007482">
    <property type="entry name" value="Tyr_Pase-like_PTPLA"/>
</dbReference>
<evidence type="ECO:0000313" key="18">
    <source>
        <dbReference type="Proteomes" id="UP000789595"/>
    </source>
</evidence>
<accession>A0A7S4A3D5</accession>
<evidence type="ECO:0000256" key="10">
    <source>
        <dbReference type="ARBA" id="ARBA00023136"/>
    </source>
</evidence>
<sequence>MAKAIQAYLVLYNASCLVGWAYALYQGLTVLSGDVWPSLEGVWAVAGPTVLIVQSAMTLEIFHAGLGFVRSPVFVTAMQVTSRLWVMLCPAFGDGTSSWTGMMVISWAAVEVIRYSFYLAALLMKVIPYPIFYARYSAFAILYPTGIAGELGTAYVALQQPSLTAYHAIIRFIMYLYVPGGPFMYMNMVGNRKNAFKKRFAPPPKPERGCAFPQDKKGTRSTTAPNRAAIAAAIEGCGPRAAKAAKACATEKSYRFGYARHVKELVRQGAYSPQAAIGSAQKGLDYMYANFEFVDKDGVFTPFGDAMNGTSTVTGRSLKSVKVQGNGKSSSSYEVPYDGGWHPSAPKPPTSSLKGAALTKQLDKWASTGIIERDAADAVQWTADYVQKESLADAHFVLIGAGSAMGPCAKLLELGANVVAIDIPGSWGKGGKRPASGLWKRLFALADKGGGSLTVPVDASSRATARDRDALAEVAGCDLMMEPREIGDWLKDWVQTLPKKARVCIGNYTYLDGALHVKLALCADYLIQTVLDASSRLDKPAACAFLCTPTDAHLVPEEVAQAASDSFDSRLLKSFGLEKLFNLLTMGSKLRPNVEKPVETENGECHMVDGLSVAQGPNYALAKRMQHWRAVSAYESGHVASTMVAPSTATISVIHNKTFAWAYGGMPSFGFEIFKQETTNAVMSAVLVHDVMNGKGPKNPTNRRKFGVDNALKLFSSESVHGGLWRAPYTVDSLGEASALIYFAGVAKPAILATAFTAVAVRFLF</sequence>
<keyword evidence="8 15" id="KW-1133">Transmembrane helix</keyword>
<keyword evidence="7" id="KW-0276">Fatty acid metabolism</keyword>
<feature type="transmembrane region" description="Helical" evidence="15">
    <location>
        <begin position="136"/>
        <end position="157"/>
    </location>
</feature>
<reference evidence="16" key="1">
    <citation type="submission" date="2021-01" db="EMBL/GenBank/DDBJ databases">
        <authorList>
            <person name="Corre E."/>
            <person name="Pelletier E."/>
            <person name="Niang G."/>
            <person name="Scheremetjew M."/>
            <person name="Finn R."/>
            <person name="Kale V."/>
            <person name="Holt S."/>
            <person name="Cochrane G."/>
            <person name="Meng A."/>
            <person name="Brown T."/>
            <person name="Cohen L."/>
        </authorList>
    </citation>
    <scope>NUCLEOTIDE SEQUENCE</scope>
    <source>
        <strain evidence="16">CCMP1756</strain>
    </source>
</reference>
<evidence type="ECO:0000313" key="17">
    <source>
        <dbReference type="EMBL" id="CAH0376886.1"/>
    </source>
</evidence>
<protein>
    <recommendedName>
        <fullName evidence="4">very-long-chain (3R)-3-hydroxyacyl-CoA dehydratase</fullName>
        <ecNumber evidence="4">4.2.1.134</ecNumber>
    </recommendedName>
</protein>
<dbReference type="PANTHER" id="PTHR11035">
    <property type="entry name" value="VERY-LONG-CHAIN (3R)-3-HYDROXYACYL-COA DEHYDRATASE"/>
    <property type="match status" value="1"/>
</dbReference>
<feature type="transmembrane region" description="Helical" evidence="15">
    <location>
        <begin position="169"/>
        <end position="189"/>
    </location>
</feature>
<evidence type="ECO:0000256" key="15">
    <source>
        <dbReference type="SAM" id="Phobius"/>
    </source>
</evidence>
<evidence type="ECO:0000256" key="14">
    <source>
        <dbReference type="SAM" id="MobiDB-lite"/>
    </source>
</evidence>
<dbReference type="OrthoDB" id="46988at2759"/>
<evidence type="ECO:0000313" key="16">
    <source>
        <dbReference type="EMBL" id="CAE0702300.1"/>
    </source>
</evidence>
<evidence type="ECO:0000256" key="5">
    <source>
        <dbReference type="ARBA" id="ARBA00022516"/>
    </source>
</evidence>
<feature type="transmembrane region" description="Helical" evidence="15">
    <location>
        <begin position="7"/>
        <end position="25"/>
    </location>
</feature>
<keyword evidence="12" id="KW-0456">Lyase</keyword>
<dbReference type="Proteomes" id="UP000789595">
    <property type="component" value="Unassembled WGS sequence"/>
</dbReference>
<evidence type="ECO:0000256" key="6">
    <source>
        <dbReference type="ARBA" id="ARBA00022692"/>
    </source>
</evidence>
<comment type="catalytic activity">
    <reaction evidence="13">
        <text>a very-long-chain (3R)-3-hydroxyacyl-CoA = a very-long-chain (2E)-enoyl-CoA + H2O</text>
        <dbReference type="Rhea" id="RHEA:45812"/>
        <dbReference type="ChEBI" id="CHEBI:15377"/>
        <dbReference type="ChEBI" id="CHEBI:83728"/>
        <dbReference type="ChEBI" id="CHEBI:85440"/>
        <dbReference type="EC" id="4.2.1.134"/>
    </reaction>
</comment>
<dbReference type="EMBL" id="CAKKNE010000005">
    <property type="protein sequence ID" value="CAH0376886.1"/>
    <property type="molecule type" value="Genomic_DNA"/>
</dbReference>
<dbReference type="GO" id="GO:0042761">
    <property type="term" value="P:very long-chain fatty acid biosynthetic process"/>
    <property type="evidence" value="ECO:0007669"/>
    <property type="project" value="TreeGrafter"/>
</dbReference>
<dbReference type="Pfam" id="PF04387">
    <property type="entry name" value="PTPLA"/>
    <property type="match status" value="1"/>
</dbReference>
<dbReference type="GO" id="GO:0005789">
    <property type="term" value="C:endoplasmic reticulum membrane"/>
    <property type="evidence" value="ECO:0007669"/>
    <property type="project" value="TreeGrafter"/>
</dbReference>
<dbReference type="GO" id="GO:0102158">
    <property type="term" value="F:very-long-chain (3R)-3-hydroxyacyl-CoA dehydratase activity"/>
    <property type="evidence" value="ECO:0007669"/>
    <property type="project" value="UniProtKB-EC"/>
</dbReference>
<comment type="subcellular location">
    <subcellularLocation>
        <location evidence="1">Membrane</location>
        <topology evidence="1">Multi-pass membrane protein</topology>
    </subcellularLocation>
</comment>
<dbReference type="PANTHER" id="PTHR11035:SF3">
    <property type="entry name" value="VERY-LONG-CHAIN (3R)-3-HYDROXYACYL-COA DEHYDRATASE"/>
    <property type="match status" value="1"/>
</dbReference>
<evidence type="ECO:0000256" key="2">
    <source>
        <dbReference type="ARBA" id="ARBA00005194"/>
    </source>
</evidence>
<dbReference type="GO" id="GO:0030148">
    <property type="term" value="P:sphingolipid biosynthetic process"/>
    <property type="evidence" value="ECO:0007669"/>
    <property type="project" value="TreeGrafter"/>
</dbReference>
<evidence type="ECO:0000256" key="1">
    <source>
        <dbReference type="ARBA" id="ARBA00004141"/>
    </source>
</evidence>
<evidence type="ECO:0000256" key="3">
    <source>
        <dbReference type="ARBA" id="ARBA00007811"/>
    </source>
</evidence>
<dbReference type="GO" id="GO:0030497">
    <property type="term" value="P:fatty acid elongation"/>
    <property type="evidence" value="ECO:0007669"/>
    <property type="project" value="TreeGrafter"/>
</dbReference>
<reference evidence="17" key="2">
    <citation type="submission" date="2021-11" db="EMBL/GenBank/DDBJ databases">
        <authorList>
            <consortium name="Genoscope - CEA"/>
            <person name="William W."/>
        </authorList>
    </citation>
    <scope>NUCLEOTIDE SEQUENCE</scope>
</reference>
<name>A0A7S4A3D5_9STRA</name>
<comment type="similarity">
    <text evidence="3">Belongs to the very long-chain fatty acids dehydratase HACD family.</text>
</comment>
<gene>
    <name evidence="16" type="ORF">PCAL00307_LOCUS17745</name>
    <name evidence="17" type="ORF">PECAL_5P14810</name>
</gene>
<keyword evidence="5" id="KW-0444">Lipid biosynthesis</keyword>
<keyword evidence="18" id="KW-1185">Reference proteome</keyword>
<dbReference type="UniPathway" id="UPA00094"/>
<evidence type="ECO:0000256" key="13">
    <source>
        <dbReference type="ARBA" id="ARBA00036671"/>
    </source>
</evidence>
<dbReference type="AlphaFoldDB" id="A0A7S4A3D5"/>
<evidence type="ECO:0000256" key="12">
    <source>
        <dbReference type="ARBA" id="ARBA00023239"/>
    </source>
</evidence>
<keyword evidence="6 15" id="KW-0812">Transmembrane</keyword>
<evidence type="ECO:0000256" key="11">
    <source>
        <dbReference type="ARBA" id="ARBA00023160"/>
    </source>
</evidence>
<feature type="region of interest" description="Disordered" evidence="14">
    <location>
        <begin position="201"/>
        <end position="223"/>
    </location>
</feature>